<feature type="transmembrane region" description="Helical" evidence="3">
    <location>
        <begin position="804"/>
        <end position="827"/>
    </location>
</feature>
<dbReference type="SUPFAM" id="SSF69318">
    <property type="entry name" value="Integrin alpha N-terminal domain"/>
    <property type="match status" value="2"/>
</dbReference>
<sequence>MRRVPARVFCVLLAVCDAFFDCQAGDSDRFCKSEPNSCHGRWYSLRKPCGPPDACLDLPEKGPIMGLQAVDLDADGQVDLLVSHVGGRASIVKHDGGLVEGNSTIGGMKFPYGSFVQAVDWDHDGDLDLVAVDSTGLWPSMLPWNASMLFYWENVDGGFYSRTGLDNPFHATRVSELCRTLCFPHFVDWDGDSFLDLILSARGKDDLLLFFHRSPTGSLKQLEGAPNPLAGFGSTGSLGAAAVQAVDWDGDGDLDLVVAHSSNTNLQVYERMEDWSMERVAQISFHSKLSKFALARLGQGLPALFQASQGSTRVCVQRPQAEESFQLRSPAANPFFDIKVDTRAFPNAVDWDGDGFLDVVMLNRDGTISFWQGASGGFLPRTDDNPLQDVTGGAHFVEVVDWDSDGDMDVLAVSGWPSTRVELWEQLANGSLRRQTGDKSPFTSIDMDAGIGDAPTPTICEVHSADWDSDGDMDLIGFVRSSGKAAEIWYWENAGGSLHLRSGDSNPFGGIRVPGPAAARMQVLDYDGDGNLDFFLSEYATGRLHLWLDHGGELHELNNSRGGSSPFPPVADISHRTSVVQLVPWQGEWGLLAGGLDGTLSFFQKGFCEVTARCSSSGSCKPSGECNCNQDRRFSDCSGCAAGYSKRFTGFSSCQPCAGVEAGEGACYKRGICVDDVFVSANAPSVLEQHLARGNASCNCNEHFFGTSDGLNTCLEGMCPVGFELKPIMPNRAGSLNSNLNRSLLSCQKCDPGYGKAASGNEPCQRCQVNFVSPPKGKGVCERCAAGYTSDPERKTCRVKASTIYGAVVLFLCSLLGCLVFPVMLGLPIAVEDVGFERGAGTVVTTASVHCLLPCLRWLPEVWFFGTGVPMLDGKAFRVQSLGFRRLLLHDKEHLKALAETCYDTNKGFLRFSPQFALYWTGLGIPFWLWLLASMVISAIVCVFCELPASEIISVVCAAILCAALAHLRIYWSNSRSALALSRHRFRQRLRERNPWPSACQRGPHRAITAAQLHDFFQYFVAYLGERSMYYVAQNLIIPLTQPTRLSYAELAGPSEVQWFVSHFWGTPFKHFVDCVRKHSESLATGAWEDLCYWICSFSNNQWRVGEELGGSDGWVASSFYLALRGGSCQGTAMIFDDEALPLERSWCLFELLQTLQLSQEDARFRGLFLCVPSGVLASGSCSLDAALAISRKLATLDLQNARASCQEDKEMIDALVVQSGGFAEVNDFVKRHVREVLQATQQRFSCDLGLLESGLALPVAPAEPQASQAQVRAETSEHSADSEALTWILSIKPAKDAEGTYRTYIGAGALPPDGFTNPADPRVVEEVTDEDDELYSDELRPGAPKGQRAASSAIV</sequence>
<feature type="domain" description="EGF-like" evidence="5">
    <location>
        <begin position="607"/>
        <end position="638"/>
    </location>
</feature>
<dbReference type="InterPro" id="IPR009030">
    <property type="entry name" value="Growth_fac_rcpt_cys_sf"/>
</dbReference>
<dbReference type="OrthoDB" id="3915838at2759"/>
<feature type="domain" description="EGF-like" evidence="5">
    <location>
        <begin position="749"/>
        <end position="798"/>
    </location>
</feature>
<evidence type="ECO:0000313" key="6">
    <source>
        <dbReference type="EMBL" id="CAE7272419.1"/>
    </source>
</evidence>
<evidence type="ECO:0000256" key="4">
    <source>
        <dbReference type="SAM" id="SignalP"/>
    </source>
</evidence>
<dbReference type="InterPro" id="IPR000742">
    <property type="entry name" value="EGF"/>
</dbReference>
<feature type="signal peptide" evidence="4">
    <location>
        <begin position="1"/>
        <end position="24"/>
    </location>
</feature>
<dbReference type="EMBL" id="CAJNDS010001680">
    <property type="protein sequence ID" value="CAE7272419.1"/>
    <property type="molecule type" value="Genomic_DNA"/>
</dbReference>
<keyword evidence="3" id="KW-0472">Membrane</keyword>
<proteinExistence type="predicted"/>
<accession>A0A812ML54</accession>
<dbReference type="PANTHER" id="PTHR44103">
    <property type="entry name" value="PROPROTEIN CONVERTASE P"/>
    <property type="match status" value="1"/>
</dbReference>
<protein>
    <recommendedName>
        <fullName evidence="5">EGF-like domain-containing protein</fullName>
    </recommendedName>
</protein>
<dbReference type="SUPFAM" id="SSF57184">
    <property type="entry name" value="Growth factor receptor domain"/>
    <property type="match status" value="1"/>
</dbReference>
<feature type="transmembrane region" description="Helical" evidence="3">
    <location>
        <begin position="952"/>
        <end position="972"/>
    </location>
</feature>
<feature type="domain" description="EGF-like" evidence="5">
    <location>
        <begin position="656"/>
        <end position="715"/>
    </location>
</feature>
<keyword evidence="3" id="KW-1133">Transmembrane helix</keyword>
<feature type="compositionally biased region" description="Acidic residues" evidence="2">
    <location>
        <begin position="1327"/>
        <end position="1337"/>
    </location>
</feature>
<name>A0A812ML54_9DINO</name>
<evidence type="ECO:0000256" key="3">
    <source>
        <dbReference type="SAM" id="Phobius"/>
    </source>
</evidence>
<dbReference type="PANTHER" id="PTHR44103:SF1">
    <property type="entry name" value="PROPROTEIN CONVERTASE P"/>
    <property type="match status" value="1"/>
</dbReference>
<keyword evidence="7" id="KW-1185">Reference proteome</keyword>
<dbReference type="Gene3D" id="2.130.10.130">
    <property type="entry name" value="Integrin alpha, N-terminal"/>
    <property type="match status" value="1"/>
</dbReference>
<reference evidence="6" key="1">
    <citation type="submission" date="2021-02" db="EMBL/GenBank/DDBJ databases">
        <authorList>
            <person name="Dougan E. K."/>
            <person name="Rhodes N."/>
            <person name="Thang M."/>
            <person name="Chan C."/>
        </authorList>
    </citation>
    <scope>NUCLEOTIDE SEQUENCE</scope>
</reference>
<feature type="transmembrane region" description="Helical" evidence="3">
    <location>
        <begin position="917"/>
        <end position="945"/>
    </location>
</feature>
<evidence type="ECO:0000313" key="7">
    <source>
        <dbReference type="Proteomes" id="UP000604046"/>
    </source>
</evidence>
<dbReference type="Gene3D" id="2.10.50.10">
    <property type="entry name" value="Tumor Necrosis Factor Receptor, subunit A, domain 2"/>
    <property type="match status" value="1"/>
</dbReference>
<evidence type="ECO:0000256" key="1">
    <source>
        <dbReference type="ARBA" id="ARBA00022729"/>
    </source>
</evidence>
<keyword evidence="1 4" id="KW-0732">Signal</keyword>
<dbReference type="InterPro" id="IPR013517">
    <property type="entry name" value="FG-GAP"/>
</dbReference>
<evidence type="ECO:0000259" key="5">
    <source>
        <dbReference type="SMART" id="SM00181"/>
    </source>
</evidence>
<comment type="caution">
    <text evidence="6">The sequence shown here is derived from an EMBL/GenBank/DDBJ whole genome shotgun (WGS) entry which is preliminary data.</text>
</comment>
<gene>
    <name evidence="6" type="ORF">SNAT2548_LOCUS14453</name>
</gene>
<dbReference type="Pfam" id="PF13517">
    <property type="entry name" value="FG-GAP_3"/>
    <property type="match status" value="2"/>
</dbReference>
<keyword evidence="3" id="KW-0812">Transmembrane</keyword>
<dbReference type="InterPro" id="IPR028994">
    <property type="entry name" value="Integrin_alpha_N"/>
</dbReference>
<organism evidence="6 7">
    <name type="scientific">Symbiodinium natans</name>
    <dbReference type="NCBI Taxonomy" id="878477"/>
    <lineage>
        <taxon>Eukaryota</taxon>
        <taxon>Sar</taxon>
        <taxon>Alveolata</taxon>
        <taxon>Dinophyceae</taxon>
        <taxon>Suessiales</taxon>
        <taxon>Symbiodiniaceae</taxon>
        <taxon>Symbiodinium</taxon>
    </lineage>
</organism>
<evidence type="ECO:0000256" key="2">
    <source>
        <dbReference type="SAM" id="MobiDB-lite"/>
    </source>
</evidence>
<feature type="region of interest" description="Disordered" evidence="2">
    <location>
        <begin position="1309"/>
        <end position="1356"/>
    </location>
</feature>
<dbReference type="SMART" id="SM00181">
    <property type="entry name" value="EGF"/>
    <property type="match status" value="3"/>
</dbReference>
<feature type="chain" id="PRO_5032275943" description="EGF-like domain-containing protein" evidence="4">
    <location>
        <begin position="25"/>
        <end position="1356"/>
    </location>
</feature>
<dbReference type="Proteomes" id="UP000604046">
    <property type="component" value="Unassembled WGS sequence"/>
</dbReference>